<dbReference type="Proteomes" id="UP001249851">
    <property type="component" value="Unassembled WGS sequence"/>
</dbReference>
<proteinExistence type="predicted"/>
<dbReference type="AlphaFoldDB" id="A0AAD9PXX6"/>
<gene>
    <name evidence="1" type="ORF">P5673_028145</name>
</gene>
<sequence>MKHELFEKRKFLPHTSIPNNAPTAVQLLFYGVYYLIEAAEASSSKTPTWKDFQDSIPPHLLGVVDEESEKENEQKLKSVDVPYLECKTRKMMGDDLVYSLRKRKLLMDSHD</sequence>
<evidence type="ECO:0000313" key="1">
    <source>
        <dbReference type="EMBL" id="KAK2551081.1"/>
    </source>
</evidence>
<reference evidence="1" key="2">
    <citation type="journal article" date="2023" name="Science">
        <title>Genomic signatures of disease resistance in endangered staghorn corals.</title>
        <authorList>
            <person name="Vollmer S.V."/>
            <person name="Selwyn J.D."/>
            <person name="Despard B.A."/>
            <person name="Roesel C.L."/>
        </authorList>
    </citation>
    <scope>NUCLEOTIDE SEQUENCE</scope>
    <source>
        <strain evidence="1">K2</strain>
    </source>
</reference>
<dbReference type="EMBL" id="JARQWQ010000102">
    <property type="protein sequence ID" value="KAK2551081.1"/>
    <property type="molecule type" value="Genomic_DNA"/>
</dbReference>
<comment type="caution">
    <text evidence="1">The sequence shown here is derived from an EMBL/GenBank/DDBJ whole genome shotgun (WGS) entry which is preliminary data.</text>
</comment>
<reference evidence="1" key="1">
    <citation type="journal article" date="2023" name="G3 (Bethesda)">
        <title>Whole genome assembly and annotation of the endangered Caribbean coral Acropora cervicornis.</title>
        <authorList>
            <person name="Selwyn J.D."/>
            <person name="Vollmer S.V."/>
        </authorList>
    </citation>
    <scope>NUCLEOTIDE SEQUENCE</scope>
    <source>
        <strain evidence="1">K2</strain>
    </source>
</reference>
<evidence type="ECO:0000313" key="2">
    <source>
        <dbReference type="Proteomes" id="UP001249851"/>
    </source>
</evidence>
<accession>A0AAD9PXX6</accession>
<protein>
    <submittedName>
        <fullName evidence="1">Uncharacterized protein</fullName>
    </submittedName>
</protein>
<name>A0AAD9PXX6_ACRCE</name>
<organism evidence="1 2">
    <name type="scientific">Acropora cervicornis</name>
    <name type="common">Staghorn coral</name>
    <dbReference type="NCBI Taxonomy" id="6130"/>
    <lineage>
        <taxon>Eukaryota</taxon>
        <taxon>Metazoa</taxon>
        <taxon>Cnidaria</taxon>
        <taxon>Anthozoa</taxon>
        <taxon>Hexacorallia</taxon>
        <taxon>Scleractinia</taxon>
        <taxon>Astrocoeniina</taxon>
        <taxon>Acroporidae</taxon>
        <taxon>Acropora</taxon>
    </lineage>
</organism>
<keyword evidence="2" id="KW-1185">Reference proteome</keyword>